<feature type="repeat" description="ANK" evidence="3">
    <location>
        <begin position="174"/>
        <end position="206"/>
    </location>
</feature>
<dbReference type="OMA" id="RIWPGAI"/>
<evidence type="ECO:0000256" key="3">
    <source>
        <dbReference type="PROSITE-ProRule" id="PRU00023"/>
    </source>
</evidence>
<dbReference type="PANTHER" id="PTHR24173:SF44">
    <property type="entry name" value="ANKYRIN REPEAT AND SOCS BOX PROTEIN 13"/>
    <property type="match status" value="1"/>
</dbReference>
<reference evidence="5" key="3">
    <citation type="journal article" date="2014" name="Nature">
        <title>Elephant shark genome provides unique insights into gnathostome evolution.</title>
        <authorList>
            <consortium name="International Elephant Shark Genome Sequencing Consortium"/>
            <person name="Venkatesh B."/>
            <person name="Lee A.P."/>
            <person name="Ravi V."/>
            <person name="Maurya A.K."/>
            <person name="Lian M.M."/>
            <person name="Swann J.B."/>
            <person name="Ohta Y."/>
            <person name="Flajnik M.F."/>
            <person name="Sutoh Y."/>
            <person name="Kasahara M."/>
            <person name="Hoon S."/>
            <person name="Gangu V."/>
            <person name="Roy S.W."/>
            <person name="Irimia M."/>
            <person name="Korzh V."/>
            <person name="Kondrychyn I."/>
            <person name="Lim Z.W."/>
            <person name="Tay B.H."/>
            <person name="Tohari S."/>
            <person name="Kong K.W."/>
            <person name="Ho S."/>
            <person name="Lorente-Galdos B."/>
            <person name="Quilez J."/>
            <person name="Marques-Bonet T."/>
            <person name="Raney B.J."/>
            <person name="Ingham P.W."/>
            <person name="Tay A."/>
            <person name="Hillier L.W."/>
            <person name="Minx P."/>
            <person name="Boehm T."/>
            <person name="Wilson R.K."/>
            <person name="Brenner S."/>
            <person name="Warren W.C."/>
        </authorList>
    </citation>
    <scope>NUCLEOTIDE SEQUENCE [LARGE SCALE GENOMIC DNA]</scope>
</reference>
<dbReference type="Proteomes" id="UP000314986">
    <property type="component" value="Unassembled WGS sequence"/>
</dbReference>
<evidence type="ECO:0000256" key="1">
    <source>
        <dbReference type="ARBA" id="ARBA00022737"/>
    </source>
</evidence>
<dbReference type="SUPFAM" id="SSF48403">
    <property type="entry name" value="Ankyrin repeat"/>
    <property type="match status" value="1"/>
</dbReference>
<accession>A0A4W3GAL6</accession>
<dbReference type="SMART" id="SM00248">
    <property type="entry name" value="ANK"/>
    <property type="match status" value="7"/>
</dbReference>
<keyword evidence="2 3" id="KW-0040">ANK repeat</keyword>
<dbReference type="Ensembl" id="ENSCMIT00000000274.1">
    <property type="protein sequence ID" value="ENSCMIP00000000241.1"/>
    <property type="gene ID" value="ENSCMIG00000000183.1"/>
</dbReference>
<sequence length="252" mass="27109">TPLHITASRGFGDCLRHLLCHGAEVDFAPGGKTALHEACEHSQADCVRLLLSYGANPNSVSEDGYTPLHLCSAQCPRPLLLCAEHLLDFGGQVGKRTEDKGDSALHVAARFGLEEHVRLYLGRGARVDLTNESGETPLHAACSQPHSEGDMERYHTVCRALMDRGAPACAMDGESRSPLHLACRNANHRVVTLLLQAGADVNLMDYGANAPMHYALQAVAYTLPLQPERSVKALLNYGAILTVSVCSDCQCV</sequence>
<name>A0A4W3GAL6_CALMI</name>
<keyword evidence="1" id="KW-0677">Repeat</keyword>
<dbReference type="Gene3D" id="1.25.40.20">
    <property type="entry name" value="Ankyrin repeat-containing domain"/>
    <property type="match status" value="1"/>
</dbReference>
<feature type="repeat" description="ANK" evidence="3">
    <location>
        <begin position="30"/>
        <end position="62"/>
    </location>
</feature>
<keyword evidence="5" id="KW-1185">Reference proteome</keyword>
<dbReference type="InterPro" id="IPR036770">
    <property type="entry name" value="Ankyrin_rpt-contain_sf"/>
</dbReference>
<proteinExistence type="predicted"/>
<feature type="repeat" description="ANK" evidence="3">
    <location>
        <begin position="133"/>
        <end position="173"/>
    </location>
</feature>
<reference evidence="5" key="2">
    <citation type="journal article" date="2007" name="PLoS Biol.">
        <title>Survey sequencing and comparative analysis of the elephant shark (Callorhinchus milii) genome.</title>
        <authorList>
            <person name="Venkatesh B."/>
            <person name="Kirkness E.F."/>
            <person name="Loh Y.H."/>
            <person name="Halpern A.L."/>
            <person name="Lee A.P."/>
            <person name="Johnson J."/>
            <person name="Dandona N."/>
            <person name="Viswanathan L.D."/>
            <person name="Tay A."/>
            <person name="Venter J.C."/>
            <person name="Strausberg R.L."/>
            <person name="Brenner S."/>
        </authorList>
    </citation>
    <scope>NUCLEOTIDE SEQUENCE [LARGE SCALE GENOMIC DNA]</scope>
</reference>
<feature type="repeat" description="ANK" evidence="3">
    <location>
        <begin position="1"/>
        <end position="30"/>
    </location>
</feature>
<protein>
    <submittedName>
        <fullName evidence="4">Ankyrin repeat and SOCS box containing 10</fullName>
    </submittedName>
</protein>
<organism evidence="4 5">
    <name type="scientific">Callorhinchus milii</name>
    <name type="common">Ghost shark</name>
    <dbReference type="NCBI Taxonomy" id="7868"/>
    <lineage>
        <taxon>Eukaryota</taxon>
        <taxon>Metazoa</taxon>
        <taxon>Chordata</taxon>
        <taxon>Craniata</taxon>
        <taxon>Vertebrata</taxon>
        <taxon>Chondrichthyes</taxon>
        <taxon>Holocephali</taxon>
        <taxon>Chimaeriformes</taxon>
        <taxon>Callorhinchidae</taxon>
        <taxon>Callorhinchus</taxon>
    </lineage>
</organism>
<evidence type="ECO:0000313" key="4">
    <source>
        <dbReference type="Ensembl" id="ENSCMIP00000000241.1"/>
    </source>
</evidence>
<reference evidence="5" key="1">
    <citation type="journal article" date="2006" name="Science">
        <title>Ancient noncoding elements conserved in the human genome.</title>
        <authorList>
            <person name="Venkatesh B."/>
            <person name="Kirkness E.F."/>
            <person name="Loh Y.H."/>
            <person name="Halpern A.L."/>
            <person name="Lee A.P."/>
            <person name="Johnson J."/>
            <person name="Dandona N."/>
            <person name="Viswanathan L.D."/>
            <person name="Tay A."/>
            <person name="Venter J.C."/>
            <person name="Strausberg R.L."/>
            <person name="Brenner S."/>
        </authorList>
    </citation>
    <scope>NUCLEOTIDE SEQUENCE [LARGE SCALE GENOMIC DNA]</scope>
</reference>
<evidence type="ECO:0000313" key="5">
    <source>
        <dbReference type="Proteomes" id="UP000314986"/>
    </source>
</evidence>
<dbReference type="GeneTree" id="ENSGT00940000158974"/>
<evidence type="ECO:0000256" key="2">
    <source>
        <dbReference type="ARBA" id="ARBA00023043"/>
    </source>
</evidence>
<reference evidence="4" key="5">
    <citation type="submission" date="2025-09" db="UniProtKB">
        <authorList>
            <consortium name="Ensembl"/>
        </authorList>
    </citation>
    <scope>IDENTIFICATION</scope>
</reference>
<dbReference type="PROSITE" id="PS50088">
    <property type="entry name" value="ANK_REPEAT"/>
    <property type="match status" value="5"/>
</dbReference>
<reference evidence="4" key="4">
    <citation type="submission" date="2025-08" db="UniProtKB">
        <authorList>
            <consortium name="Ensembl"/>
        </authorList>
    </citation>
    <scope>IDENTIFICATION</scope>
</reference>
<dbReference type="PANTHER" id="PTHR24173">
    <property type="entry name" value="ANKYRIN REPEAT CONTAINING"/>
    <property type="match status" value="1"/>
</dbReference>
<feature type="repeat" description="ANK" evidence="3">
    <location>
        <begin position="100"/>
        <end position="132"/>
    </location>
</feature>
<dbReference type="InterPro" id="IPR002110">
    <property type="entry name" value="Ankyrin_rpt"/>
</dbReference>
<dbReference type="PRINTS" id="PR01415">
    <property type="entry name" value="ANKYRIN"/>
</dbReference>
<dbReference type="Pfam" id="PF12796">
    <property type="entry name" value="Ank_2"/>
    <property type="match status" value="2"/>
</dbReference>
<dbReference type="AlphaFoldDB" id="A0A4W3GAL6"/>
<dbReference type="PROSITE" id="PS50297">
    <property type="entry name" value="ANK_REP_REGION"/>
    <property type="match status" value="4"/>
</dbReference>